<dbReference type="AlphaFoldDB" id="A0A7W8E7V1"/>
<dbReference type="EMBL" id="JACHIO010000003">
    <property type="protein sequence ID" value="MBB5062688.1"/>
    <property type="molecule type" value="Genomic_DNA"/>
</dbReference>
<dbReference type="SMART" id="SM00028">
    <property type="entry name" value="TPR"/>
    <property type="match status" value="3"/>
</dbReference>
<evidence type="ECO:0000256" key="2">
    <source>
        <dbReference type="ARBA" id="ARBA00022692"/>
    </source>
</evidence>
<feature type="domain" description="O-antigen ligase-related" evidence="7">
    <location>
        <begin position="12"/>
        <end position="129"/>
    </location>
</feature>
<dbReference type="Gene3D" id="1.25.40.10">
    <property type="entry name" value="Tetratricopeptide repeat domain"/>
    <property type="match status" value="2"/>
</dbReference>
<feature type="region of interest" description="Disordered" evidence="6">
    <location>
        <begin position="290"/>
        <end position="310"/>
    </location>
</feature>
<evidence type="ECO:0000256" key="4">
    <source>
        <dbReference type="ARBA" id="ARBA00023136"/>
    </source>
</evidence>
<sequence>MALVFVVSGSAMGLTAAAKYRMDVWKWLVPFALACIFAEGMSNAGFSNTLQLHSTESQRRSASGRLHIWHNTFQMISQHPWLGTGPNTFARSYNDFERGVTQDAVVNRPFNLLLGLAEEYGVPFAILFLLLIIAQLRSAHIGLAVETNDRNAATFSICCLAGMYSLLTRELFYSSLFRSYQVAFLSMLVLAWTTQPSARPSIHNKYSASSSWSASYMAVCGSVIIASLFFMRSERVSATHFVAGSEKLHSGDFLSAAHEFEVSAELKPRSAYYHASYGLALESQVQSDSWDDSNRSIANGRPASSEDMTLRDRAEREYQVALALNPNDASFLNNLAWIEEAKGKKEEAARLVSRARIVSPTTPLYQVSASVLEDLAGKRDDSISSGANAISQSPVLVYSSWFVSLRATCANCMEAMLATAVQKTSKEYDRYKSPLALARLGALYFITGRKDEGYELLRIAVTAIPNLPEAWCFMARYEMEQANYTEARMYYEKALFLNPSSSTARLGLCQVAIQQGELGDPCEAAVEWRIGAGMRSSNSMRAEYLYGVTDRDAVNDDVLPQGFLSFCCFVRVGKSTPPLNR</sequence>
<dbReference type="PROSITE" id="PS50005">
    <property type="entry name" value="TPR"/>
    <property type="match status" value="1"/>
</dbReference>
<gene>
    <name evidence="8" type="ORF">HDF15_001018</name>
</gene>
<evidence type="ECO:0000256" key="1">
    <source>
        <dbReference type="ARBA" id="ARBA00004141"/>
    </source>
</evidence>
<organism evidence="8 9">
    <name type="scientific">Granulicella mallensis</name>
    <dbReference type="NCBI Taxonomy" id="940614"/>
    <lineage>
        <taxon>Bacteria</taxon>
        <taxon>Pseudomonadati</taxon>
        <taxon>Acidobacteriota</taxon>
        <taxon>Terriglobia</taxon>
        <taxon>Terriglobales</taxon>
        <taxon>Acidobacteriaceae</taxon>
        <taxon>Granulicella</taxon>
    </lineage>
</organism>
<protein>
    <submittedName>
        <fullName evidence="8">Tetratricopeptide (TPR) repeat protein</fullName>
    </submittedName>
</protein>
<keyword evidence="3" id="KW-1133">Transmembrane helix</keyword>
<dbReference type="PANTHER" id="PTHR37422:SF13">
    <property type="entry name" value="LIPOPOLYSACCHARIDE BIOSYNTHESIS PROTEIN PA4999-RELATED"/>
    <property type="match status" value="1"/>
</dbReference>
<evidence type="ECO:0000259" key="7">
    <source>
        <dbReference type="Pfam" id="PF04932"/>
    </source>
</evidence>
<dbReference type="Proteomes" id="UP000584867">
    <property type="component" value="Unassembled WGS sequence"/>
</dbReference>
<dbReference type="InterPro" id="IPR011990">
    <property type="entry name" value="TPR-like_helical_dom_sf"/>
</dbReference>
<keyword evidence="4" id="KW-0472">Membrane</keyword>
<comment type="caution">
    <text evidence="8">The sequence shown here is derived from an EMBL/GenBank/DDBJ whole genome shotgun (WGS) entry which is preliminary data.</text>
</comment>
<evidence type="ECO:0000256" key="5">
    <source>
        <dbReference type="PROSITE-ProRule" id="PRU00339"/>
    </source>
</evidence>
<proteinExistence type="predicted"/>
<dbReference type="InterPro" id="IPR051533">
    <property type="entry name" value="WaaL-like"/>
</dbReference>
<evidence type="ECO:0000313" key="9">
    <source>
        <dbReference type="Proteomes" id="UP000584867"/>
    </source>
</evidence>
<dbReference type="InterPro" id="IPR019734">
    <property type="entry name" value="TPR_rpt"/>
</dbReference>
<dbReference type="GO" id="GO:0016020">
    <property type="term" value="C:membrane"/>
    <property type="evidence" value="ECO:0007669"/>
    <property type="project" value="UniProtKB-SubCell"/>
</dbReference>
<name>A0A7W8E7V1_9BACT</name>
<comment type="subcellular location">
    <subcellularLocation>
        <location evidence="1">Membrane</location>
        <topology evidence="1">Multi-pass membrane protein</topology>
    </subcellularLocation>
</comment>
<evidence type="ECO:0000256" key="3">
    <source>
        <dbReference type="ARBA" id="ARBA00022989"/>
    </source>
</evidence>
<dbReference type="Pfam" id="PF13431">
    <property type="entry name" value="TPR_17"/>
    <property type="match status" value="1"/>
</dbReference>
<dbReference type="SUPFAM" id="SSF48452">
    <property type="entry name" value="TPR-like"/>
    <property type="match status" value="1"/>
</dbReference>
<dbReference type="InterPro" id="IPR007016">
    <property type="entry name" value="O-antigen_ligase-rel_domated"/>
</dbReference>
<dbReference type="Pfam" id="PF13432">
    <property type="entry name" value="TPR_16"/>
    <property type="match status" value="1"/>
</dbReference>
<keyword evidence="5" id="KW-0802">TPR repeat</keyword>
<dbReference type="Pfam" id="PF04932">
    <property type="entry name" value="Wzy_C"/>
    <property type="match status" value="1"/>
</dbReference>
<evidence type="ECO:0000256" key="6">
    <source>
        <dbReference type="SAM" id="MobiDB-lite"/>
    </source>
</evidence>
<evidence type="ECO:0000313" key="8">
    <source>
        <dbReference type="EMBL" id="MBB5062688.1"/>
    </source>
</evidence>
<keyword evidence="2" id="KW-0812">Transmembrane</keyword>
<feature type="repeat" description="TPR" evidence="5">
    <location>
        <begin position="468"/>
        <end position="501"/>
    </location>
</feature>
<dbReference type="PANTHER" id="PTHR37422">
    <property type="entry name" value="TEICHURONIC ACID BIOSYNTHESIS PROTEIN TUAE"/>
    <property type="match status" value="1"/>
</dbReference>
<accession>A0A7W8E7V1</accession>
<reference evidence="8 9" key="1">
    <citation type="submission" date="2020-08" db="EMBL/GenBank/DDBJ databases">
        <title>Genomic Encyclopedia of Type Strains, Phase IV (KMG-V): Genome sequencing to study the core and pangenomes of soil and plant-associated prokaryotes.</title>
        <authorList>
            <person name="Whitman W."/>
        </authorList>
    </citation>
    <scope>NUCLEOTIDE SEQUENCE [LARGE SCALE GENOMIC DNA]</scope>
    <source>
        <strain evidence="8 9">X5P3</strain>
    </source>
</reference>